<feature type="compositionally biased region" description="Basic and acidic residues" evidence="5">
    <location>
        <begin position="97"/>
        <end position="120"/>
    </location>
</feature>
<dbReference type="InterPro" id="IPR012678">
    <property type="entry name" value="Ribosomal_uL23/eL15/eS24_sf"/>
</dbReference>
<evidence type="ECO:0000256" key="1">
    <source>
        <dbReference type="ARBA" id="ARBA00006700"/>
    </source>
</evidence>
<comment type="subunit">
    <text evidence="4">Part of the 50S ribosomal subunit. Contacts protein L29, and trigger factor when it is bound to the ribosome.</text>
</comment>
<dbReference type="EMBL" id="MFCA01000025">
    <property type="protein sequence ID" value="OGE01752.1"/>
    <property type="molecule type" value="Genomic_DNA"/>
</dbReference>
<comment type="caution">
    <text evidence="6">The sequence shown here is derived from an EMBL/GenBank/DDBJ whole genome shotgun (WGS) entry which is preliminary data.</text>
</comment>
<dbReference type="STRING" id="1797737.A2196_02605"/>
<evidence type="ECO:0000256" key="4">
    <source>
        <dbReference type="HAMAP-Rule" id="MF_01369"/>
    </source>
</evidence>
<dbReference type="Gene3D" id="3.30.70.330">
    <property type="match status" value="1"/>
</dbReference>
<proteinExistence type="inferred from homology"/>
<reference evidence="6 7" key="1">
    <citation type="journal article" date="2016" name="Nat. Commun.">
        <title>Thousands of microbial genomes shed light on interconnected biogeochemical processes in an aquifer system.</title>
        <authorList>
            <person name="Anantharaman K."/>
            <person name="Brown C.T."/>
            <person name="Hug L.A."/>
            <person name="Sharon I."/>
            <person name="Castelle C.J."/>
            <person name="Probst A.J."/>
            <person name="Thomas B.C."/>
            <person name="Singh A."/>
            <person name="Wilkins M.J."/>
            <person name="Karaoz U."/>
            <person name="Brodie E.L."/>
            <person name="Williams K.H."/>
            <person name="Hubbard S.S."/>
            <person name="Banfield J.F."/>
        </authorList>
    </citation>
    <scope>NUCLEOTIDE SEQUENCE [LARGE SCALE GENOMIC DNA]</scope>
</reference>
<dbReference type="GO" id="GO:0005840">
    <property type="term" value="C:ribosome"/>
    <property type="evidence" value="ECO:0007669"/>
    <property type="project" value="UniProtKB-KW"/>
</dbReference>
<evidence type="ECO:0000256" key="3">
    <source>
        <dbReference type="ARBA" id="ARBA00023274"/>
    </source>
</evidence>
<dbReference type="GO" id="GO:0003735">
    <property type="term" value="F:structural constituent of ribosome"/>
    <property type="evidence" value="ECO:0007669"/>
    <property type="project" value="InterPro"/>
</dbReference>
<dbReference type="HAMAP" id="MF_01369_B">
    <property type="entry name" value="Ribosomal_uL23_B"/>
    <property type="match status" value="1"/>
</dbReference>
<gene>
    <name evidence="4" type="primary">rplW</name>
    <name evidence="6" type="ORF">A2196_02605</name>
</gene>
<dbReference type="GO" id="GO:1990904">
    <property type="term" value="C:ribonucleoprotein complex"/>
    <property type="evidence" value="ECO:0007669"/>
    <property type="project" value="UniProtKB-KW"/>
</dbReference>
<dbReference type="InterPro" id="IPR013025">
    <property type="entry name" value="Ribosomal_uL23-like"/>
</dbReference>
<evidence type="ECO:0000313" key="7">
    <source>
        <dbReference type="Proteomes" id="UP000176751"/>
    </source>
</evidence>
<dbReference type="GO" id="GO:0006412">
    <property type="term" value="P:translation"/>
    <property type="evidence" value="ECO:0007669"/>
    <property type="project" value="UniProtKB-UniRule"/>
</dbReference>
<sequence>MKLKSVIKKAILSEKAYKQMEKGIYTFLVVTQATKNAVAKQVFSQFGVDVMRVNMTNIAPKTKRVAKTRKQVKTGGGKKAIVYLKSGQTIAMLMPKSETKGKKQKDKDKGKEKDIQKSRG</sequence>
<feature type="region of interest" description="Disordered" evidence="5">
    <location>
        <begin position="93"/>
        <end position="120"/>
    </location>
</feature>
<evidence type="ECO:0000313" key="6">
    <source>
        <dbReference type="EMBL" id="OGE01752.1"/>
    </source>
</evidence>
<dbReference type="GO" id="GO:0019843">
    <property type="term" value="F:rRNA binding"/>
    <property type="evidence" value="ECO:0007669"/>
    <property type="project" value="UniProtKB-UniRule"/>
</dbReference>
<keyword evidence="4" id="KW-0694">RNA-binding</keyword>
<organism evidence="6 7">
    <name type="scientific">Candidatus Curtissbacteria bacterium RIFOXYA1_FULL_41_14</name>
    <dbReference type="NCBI Taxonomy" id="1797737"/>
    <lineage>
        <taxon>Bacteria</taxon>
        <taxon>Candidatus Curtissiibacteriota</taxon>
    </lineage>
</organism>
<dbReference type="AlphaFoldDB" id="A0A1F5HCH1"/>
<comment type="function">
    <text evidence="4">One of the early assembly proteins it binds 23S rRNA. One of the proteins that surrounds the polypeptide exit tunnel on the outside of the ribosome. Forms the main docking site for trigger factor binding to the ribosome.</text>
</comment>
<evidence type="ECO:0000256" key="5">
    <source>
        <dbReference type="SAM" id="MobiDB-lite"/>
    </source>
</evidence>
<dbReference type="Proteomes" id="UP000176751">
    <property type="component" value="Unassembled WGS sequence"/>
</dbReference>
<evidence type="ECO:0000256" key="2">
    <source>
        <dbReference type="ARBA" id="ARBA00022980"/>
    </source>
</evidence>
<keyword evidence="3 4" id="KW-0687">Ribonucleoprotein</keyword>
<dbReference type="SUPFAM" id="SSF54189">
    <property type="entry name" value="Ribosomal proteins S24e, L23 and L15e"/>
    <property type="match status" value="1"/>
</dbReference>
<keyword evidence="2 4" id="KW-0689">Ribosomal protein</keyword>
<comment type="similarity">
    <text evidence="1 4">Belongs to the universal ribosomal protein uL23 family.</text>
</comment>
<keyword evidence="4" id="KW-0699">rRNA-binding</keyword>
<dbReference type="InterPro" id="IPR012677">
    <property type="entry name" value="Nucleotide-bd_a/b_plait_sf"/>
</dbReference>
<dbReference type="Pfam" id="PF00276">
    <property type="entry name" value="Ribosomal_L23"/>
    <property type="match status" value="1"/>
</dbReference>
<protein>
    <recommendedName>
        <fullName evidence="4">Large ribosomal subunit protein uL23</fullName>
    </recommendedName>
</protein>
<accession>A0A1F5HCH1</accession>
<name>A0A1F5HCH1_9BACT</name>